<dbReference type="Proteomes" id="UP000253034">
    <property type="component" value="Unassembled WGS sequence"/>
</dbReference>
<protein>
    <submittedName>
        <fullName evidence="1">Uncharacterized protein</fullName>
    </submittedName>
</protein>
<proteinExistence type="predicted"/>
<gene>
    <name evidence="1" type="ORF">DFR58_103179</name>
</gene>
<name>A0A369BD17_9FIRM</name>
<accession>A0A369BD17</accession>
<dbReference type="RefSeq" id="WP_114296492.1">
    <property type="nucleotide sequence ID" value="NZ_QPJT01000003.1"/>
</dbReference>
<dbReference type="EMBL" id="QPJT01000003">
    <property type="protein sequence ID" value="RCX19433.1"/>
    <property type="molecule type" value="Genomic_DNA"/>
</dbReference>
<organism evidence="1 2">
    <name type="scientific">Anaerobacterium chartisolvens</name>
    <dbReference type="NCBI Taxonomy" id="1297424"/>
    <lineage>
        <taxon>Bacteria</taxon>
        <taxon>Bacillati</taxon>
        <taxon>Bacillota</taxon>
        <taxon>Clostridia</taxon>
        <taxon>Eubacteriales</taxon>
        <taxon>Oscillospiraceae</taxon>
        <taxon>Anaerobacterium</taxon>
    </lineage>
</organism>
<reference evidence="1 2" key="1">
    <citation type="submission" date="2018-07" db="EMBL/GenBank/DDBJ databases">
        <title>Genomic Encyclopedia of Type Strains, Phase IV (KMG-IV): sequencing the most valuable type-strain genomes for metagenomic binning, comparative biology and taxonomic classification.</title>
        <authorList>
            <person name="Goeker M."/>
        </authorList>
    </citation>
    <scope>NUCLEOTIDE SEQUENCE [LARGE SCALE GENOMIC DNA]</scope>
    <source>
        <strain evidence="1 2">DSM 27016</strain>
    </source>
</reference>
<sequence>MQSFNPNYMQMMSMPQQYSPMTAMPDEQLENMYPKTYHIVQPMVENECNNMVSNYGDMYCPNKAHLENMIENIYKKVEANVEVNVEADMKVEADVKGAVKDDIKEKSAEKEKEKDKEKSRQFGFGGRRILRDLTGILLIRELMRRRRPFYGYPGYYGGGFGGGYGGGFGYPGYYGRGYPMY</sequence>
<comment type="caution">
    <text evidence="1">The sequence shown here is derived from an EMBL/GenBank/DDBJ whole genome shotgun (WGS) entry which is preliminary data.</text>
</comment>
<keyword evidence="2" id="KW-1185">Reference proteome</keyword>
<evidence type="ECO:0000313" key="1">
    <source>
        <dbReference type="EMBL" id="RCX19433.1"/>
    </source>
</evidence>
<dbReference type="OrthoDB" id="1956411at2"/>
<evidence type="ECO:0000313" key="2">
    <source>
        <dbReference type="Proteomes" id="UP000253034"/>
    </source>
</evidence>
<dbReference type="AlphaFoldDB" id="A0A369BD17"/>